<dbReference type="InterPro" id="IPR017896">
    <property type="entry name" value="4Fe4S_Fe-S-bd"/>
</dbReference>
<dbReference type="InterPro" id="IPR001080">
    <property type="entry name" value="3Fe4S_ferredoxin"/>
</dbReference>
<evidence type="ECO:0000256" key="7">
    <source>
        <dbReference type="ARBA" id="ARBA00023291"/>
    </source>
</evidence>
<evidence type="ECO:0000256" key="6">
    <source>
        <dbReference type="ARBA" id="ARBA00023014"/>
    </source>
</evidence>
<comment type="caution">
    <text evidence="10">The sequence shown here is derived from an EMBL/GenBank/DDBJ whole genome shotgun (WGS) entry which is preliminary data.</text>
</comment>
<dbReference type="Pfam" id="PF13370">
    <property type="entry name" value="Fer4_13"/>
    <property type="match status" value="1"/>
</dbReference>
<dbReference type="SUPFAM" id="SSF54862">
    <property type="entry name" value="4Fe-4S ferredoxins"/>
    <property type="match status" value="1"/>
</dbReference>
<dbReference type="PRINTS" id="PR00352">
    <property type="entry name" value="3FE4SFRDOXIN"/>
</dbReference>
<proteinExistence type="predicted"/>
<dbReference type="PROSITE" id="PS51379">
    <property type="entry name" value="4FE4S_FER_2"/>
    <property type="match status" value="1"/>
</dbReference>
<comment type="function">
    <text evidence="8">Ferredoxins are iron-sulfur proteins that transfer electrons in a wide variety of metabolic reactions.</text>
</comment>
<name>A0ABV5TN38_9ACTN</name>
<dbReference type="RefSeq" id="WP_344747505.1">
    <property type="nucleotide sequence ID" value="NZ_BAAAWW010000130.1"/>
</dbReference>
<evidence type="ECO:0000256" key="4">
    <source>
        <dbReference type="ARBA" id="ARBA00022982"/>
    </source>
</evidence>
<reference evidence="10 11" key="1">
    <citation type="submission" date="2024-09" db="EMBL/GenBank/DDBJ databases">
        <authorList>
            <person name="Sun Q."/>
            <person name="Mori K."/>
        </authorList>
    </citation>
    <scope>NUCLEOTIDE SEQUENCE [LARGE SCALE GENOMIC DNA]</scope>
    <source>
        <strain evidence="10 11">JCM 3028</strain>
    </source>
</reference>
<keyword evidence="3 8" id="KW-0479">Metal-binding</keyword>
<keyword evidence="6 8" id="KW-0411">Iron-sulfur</keyword>
<dbReference type="Proteomes" id="UP001589610">
    <property type="component" value="Unassembled WGS sequence"/>
</dbReference>
<dbReference type="PANTHER" id="PTHR36923:SF3">
    <property type="entry name" value="FERREDOXIN"/>
    <property type="match status" value="1"/>
</dbReference>
<keyword evidence="11" id="KW-1185">Reference proteome</keyword>
<keyword evidence="2 8" id="KW-0813">Transport</keyword>
<evidence type="ECO:0000256" key="8">
    <source>
        <dbReference type="RuleBase" id="RU368020"/>
    </source>
</evidence>
<evidence type="ECO:0000256" key="1">
    <source>
        <dbReference type="ARBA" id="ARBA00001927"/>
    </source>
</evidence>
<evidence type="ECO:0000259" key="9">
    <source>
        <dbReference type="PROSITE" id="PS51379"/>
    </source>
</evidence>
<gene>
    <name evidence="10" type="ORF">ACFFRH_33570</name>
</gene>
<accession>A0ABV5TN38</accession>
<keyword evidence="5 8" id="KW-0408">Iron</keyword>
<evidence type="ECO:0000256" key="5">
    <source>
        <dbReference type="ARBA" id="ARBA00023004"/>
    </source>
</evidence>
<evidence type="ECO:0000313" key="11">
    <source>
        <dbReference type="Proteomes" id="UP001589610"/>
    </source>
</evidence>
<dbReference type="InterPro" id="IPR051269">
    <property type="entry name" value="Fe-S_cluster_ET"/>
</dbReference>
<sequence>MKITTDLGRCIGAGMCVLTAPEVFDQSEDEGTVVLLDETPPPELHAAARRARQLCPSGAISVSEQDGGS</sequence>
<evidence type="ECO:0000256" key="3">
    <source>
        <dbReference type="ARBA" id="ARBA00022723"/>
    </source>
</evidence>
<dbReference type="Gene3D" id="3.30.70.20">
    <property type="match status" value="1"/>
</dbReference>
<keyword evidence="7" id="KW-0003">3Fe-4S</keyword>
<keyword evidence="4 8" id="KW-0249">Electron transport</keyword>
<comment type="cofactor">
    <cofactor evidence="1">
        <name>[3Fe-4S] cluster</name>
        <dbReference type="ChEBI" id="CHEBI:21137"/>
    </cofactor>
</comment>
<dbReference type="PANTHER" id="PTHR36923">
    <property type="entry name" value="FERREDOXIN"/>
    <property type="match status" value="1"/>
</dbReference>
<evidence type="ECO:0000313" key="10">
    <source>
        <dbReference type="EMBL" id="MFB9680432.1"/>
    </source>
</evidence>
<evidence type="ECO:0000256" key="2">
    <source>
        <dbReference type="ARBA" id="ARBA00022448"/>
    </source>
</evidence>
<organism evidence="10 11">
    <name type="scientific">Streptosporangium vulgare</name>
    <dbReference type="NCBI Taxonomy" id="46190"/>
    <lineage>
        <taxon>Bacteria</taxon>
        <taxon>Bacillati</taxon>
        <taxon>Actinomycetota</taxon>
        <taxon>Actinomycetes</taxon>
        <taxon>Streptosporangiales</taxon>
        <taxon>Streptosporangiaceae</taxon>
        <taxon>Streptosporangium</taxon>
    </lineage>
</organism>
<dbReference type="EMBL" id="JBHMBS010000023">
    <property type="protein sequence ID" value="MFB9680432.1"/>
    <property type="molecule type" value="Genomic_DNA"/>
</dbReference>
<protein>
    <recommendedName>
        <fullName evidence="8">Ferredoxin</fullName>
    </recommendedName>
</protein>
<feature type="domain" description="4Fe-4S ferredoxin-type" evidence="9">
    <location>
        <begin position="1"/>
        <end position="29"/>
    </location>
</feature>